<dbReference type="GeneID" id="23633267"/>
<dbReference type="AlphaFoldDB" id="A0A0B2X6S0"/>
<gene>
    <name evidence="2" type="ORF">MAA_11819</name>
</gene>
<accession>A0A0B2X6S0</accession>
<organism evidence="2 3">
    <name type="scientific">Metarhizium robertsii (strain ARSEF 23 / ATCC MYA-3075)</name>
    <name type="common">Metarhizium anisopliae (strain ARSEF 23)</name>
    <dbReference type="NCBI Taxonomy" id="655844"/>
    <lineage>
        <taxon>Eukaryota</taxon>
        <taxon>Fungi</taxon>
        <taxon>Dikarya</taxon>
        <taxon>Ascomycota</taxon>
        <taxon>Pezizomycotina</taxon>
        <taxon>Sordariomycetes</taxon>
        <taxon>Hypocreomycetidae</taxon>
        <taxon>Hypocreales</taxon>
        <taxon>Clavicipitaceae</taxon>
        <taxon>Metarhizium</taxon>
    </lineage>
</organism>
<dbReference type="RefSeq" id="XP_011411458.1">
    <property type="nucleotide sequence ID" value="XM_011413156.1"/>
</dbReference>
<evidence type="ECO:0000256" key="1">
    <source>
        <dbReference type="SAM" id="MobiDB-lite"/>
    </source>
</evidence>
<comment type="caution">
    <text evidence="2">The sequence shown here is derived from an EMBL/GenBank/DDBJ whole genome shotgun (WGS) entry which is preliminary data.</text>
</comment>
<protein>
    <submittedName>
        <fullName evidence="2">Uncharacterized protein</fullName>
    </submittedName>
</protein>
<evidence type="ECO:0000313" key="3">
    <source>
        <dbReference type="Proteomes" id="UP000002498"/>
    </source>
</evidence>
<dbReference type="KEGG" id="maj:MAA_11819"/>
<name>A0A0B2X6S0_METRA</name>
<evidence type="ECO:0000313" key="2">
    <source>
        <dbReference type="EMBL" id="KHO10588.1"/>
    </source>
</evidence>
<keyword evidence="3" id="KW-1185">Reference proteome</keyword>
<reference evidence="2 3" key="2">
    <citation type="journal article" date="2014" name="Proc. Natl. Acad. Sci. U.S.A.">
        <title>Trajectory and genomic determinants of fungal-pathogen speciation and host adaptation.</title>
        <authorList>
            <person name="Hu X."/>
            <person name="Xiao G."/>
            <person name="Zheng P."/>
            <person name="Shang Y."/>
            <person name="Su Y."/>
            <person name="Zhang X."/>
            <person name="Liu X."/>
            <person name="Zhan S."/>
            <person name="St Leger R.J."/>
            <person name="Wang C."/>
        </authorList>
    </citation>
    <scope>GENOME REANNOTATION</scope>
    <source>
        <strain evidence="3">ARSEF 23 / ATCC MYA-3075</strain>
    </source>
</reference>
<proteinExistence type="predicted"/>
<dbReference type="HOGENOM" id="CLU_133389_0_0_1"/>
<feature type="region of interest" description="Disordered" evidence="1">
    <location>
        <begin position="134"/>
        <end position="158"/>
    </location>
</feature>
<dbReference type="Proteomes" id="UP000002498">
    <property type="component" value="Unassembled WGS sequence"/>
</dbReference>
<dbReference type="EMBL" id="ADNJ02000040">
    <property type="protein sequence ID" value="KHO10588.1"/>
    <property type="molecule type" value="Genomic_DNA"/>
</dbReference>
<reference evidence="2 3" key="1">
    <citation type="journal article" date="2011" name="PLoS Genet.">
        <title>Genome sequencing and comparative transcriptomics of the model entomopathogenic fungi Metarhizium anisopliae and M. acridum.</title>
        <authorList>
            <person name="Gao Q."/>
            <person name="Jin K."/>
            <person name="Ying S.H."/>
            <person name="Zhang Y."/>
            <person name="Xiao G."/>
            <person name="Shang Y."/>
            <person name="Duan Z."/>
            <person name="Hu X."/>
            <person name="Xie X.Q."/>
            <person name="Zhou G."/>
            <person name="Peng G."/>
            <person name="Luo Z."/>
            <person name="Huang W."/>
            <person name="Wang B."/>
            <person name="Fang W."/>
            <person name="Wang S."/>
            <person name="Zhong Y."/>
            <person name="Ma L.J."/>
            <person name="St Leger R.J."/>
            <person name="Zhao G.P."/>
            <person name="Pei Y."/>
            <person name="Feng M.G."/>
            <person name="Xia Y."/>
            <person name="Wang C."/>
        </authorList>
    </citation>
    <scope>NUCLEOTIDE SEQUENCE [LARGE SCALE GENOMIC DNA]</scope>
    <source>
        <strain evidence="3">ARSEF 23 / ATCC MYA-3075</strain>
    </source>
</reference>
<sequence>MEIQSEDPLCRISDLITVLIQHSSSEERRKLELALSIFAQCMTRHTCMDSETEHEIEEQIEWIRLYRGYQGRCPTYRLPLGDSLIPVTQDTEHLMPHFAHEVLEGSRTVAHMLNVQPPARWTYVSRLRLDCRGSEVEGAEQQSEHEPDKSDAYDSEAETVADDQAIAYSYAYF</sequence>
<feature type="compositionally biased region" description="Basic and acidic residues" evidence="1">
    <location>
        <begin position="142"/>
        <end position="152"/>
    </location>
</feature>